<feature type="domain" description="C2H2-type" evidence="10">
    <location>
        <begin position="298"/>
        <end position="326"/>
    </location>
</feature>
<keyword evidence="2 9" id="KW-0479">Metal-binding</keyword>
<dbReference type="InterPro" id="IPR036236">
    <property type="entry name" value="Znf_C2H2_sf"/>
</dbReference>
<dbReference type="Proteomes" id="UP000183832">
    <property type="component" value="Unassembled WGS sequence"/>
</dbReference>
<feature type="domain" description="C2H2-type" evidence="10">
    <location>
        <begin position="213"/>
        <end position="240"/>
    </location>
</feature>
<feature type="domain" description="ZAD" evidence="11">
    <location>
        <begin position="2"/>
        <end position="76"/>
    </location>
</feature>
<evidence type="ECO:0000313" key="13">
    <source>
        <dbReference type="Proteomes" id="UP000183832"/>
    </source>
</evidence>
<evidence type="ECO:0000256" key="6">
    <source>
        <dbReference type="ARBA" id="ARBA00023125"/>
    </source>
</evidence>
<feature type="domain" description="C2H2-type" evidence="10">
    <location>
        <begin position="185"/>
        <end position="212"/>
    </location>
</feature>
<protein>
    <submittedName>
        <fullName evidence="12">CLUMA_CG004818, isoform A</fullName>
    </submittedName>
</protein>
<reference evidence="12 13" key="1">
    <citation type="submission" date="2015-04" db="EMBL/GenBank/DDBJ databases">
        <authorList>
            <person name="Syromyatnikov M.Y."/>
            <person name="Popov V.N."/>
        </authorList>
    </citation>
    <scope>NUCLEOTIDE SEQUENCE [LARGE SCALE GENOMIC DNA]</scope>
</reference>
<dbReference type="SUPFAM" id="SSF57716">
    <property type="entry name" value="Glucocorticoid receptor-like (DNA-binding domain)"/>
    <property type="match status" value="1"/>
</dbReference>
<dbReference type="SMART" id="SM00868">
    <property type="entry name" value="zf-AD"/>
    <property type="match status" value="1"/>
</dbReference>
<keyword evidence="3" id="KW-0677">Repeat</keyword>
<keyword evidence="5 9" id="KW-0862">Zinc</keyword>
<dbReference type="Pfam" id="PF00096">
    <property type="entry name" value="zf-C2H2"/>
    <property type="match status" value="2"/>
</dbReference>
<dbReference type="PROSITE" id="PS51915">
    <property type="entry name" value="ZAD"/>
    <property type="match status" value="1"/>
</dbReference>
<evidence type="ECO:0000256" key="4">
    <source>
        <dbReference type="ARBA" id="ARBA00022771"/>
    </source>
</evidence>
<evidence type="ECO:0000313" key="12">
    <source>
        <dbReference type="EMBL" id="CRK91131.1"/>
    </source>
</evidence>
<dbReference type="EMBL" id="CVRI01000020">
    <property type="protein sequence ID" value="CRK91131.1"/>
    <property type="molecule type" value="Genomic_DNA"/>
</dbReference>
<keyword evidence="7" id="KW-0539">Nucleus</keyword>
<sequence length="361" mass="42512">MDYCRICARNDRNPLVSILDKNPLNIQEKISKLLGINVIEENPLPHSICLDCLSKLNHFNEFFMACLENQIILEIIFGVNGEKSNSEESKKVTEKVEEVNHETSNVVVIEDVQVAGEAKEDQNISFDEYEVVLDDSDYPTLDCTKNTKIRKFHRFDCYLCSKRFDGNQKFVRHFKEFHPNDELHYKCFICSNTVKTYRSYTRHLESHTTDKQFSCDACSRSFSQKITLIQHLNSHRDLKTYKCDECDSYFKHNASLFKHRKQKHSKEIPSCIECKKSFVSKETLRQHMRSKHTMEKNILCSMCSKTFSSRSALIYHQKSQHQSSENNRNICDICEKKFQTHQILLRHKMIVHHKKEVLEIK</sequence>
<evidence type="ECO:0000256" key="8">
    <source>
        <dbReference type="PROSITE-ProRule" id="PRU00042"/>
    </source>
</evidence>
<evidence type="ECO:0000259" key="11">
    <source>
        <dbReference type="PROSITE" id="PS51915"/>
    </source>
</evidence>
<keyword evidence="6" id="KW-0238">DNA-binding</keyword>
<dbReference type="Gene3D" id="3.40.1800.20">
    <property type="match status" value="1"/>
</dbReference>
<dbReference type="InterPro" id="IPR013087">
    <property type="entry name" value="Znf_C2H2_type"/>
</dbReference>
<dbReference type="Gene3D" id="3.30.160.60">
    <property type="entry name" value="Classic Zinc Finger"/>
    <property type="match status" value="4"/>
</dbReference>
<evidence type="ECO:0000256" key="2">
    <source>
        <dbReference type="ARBA" id="ARBA00022723"/>
    </source>
</evidence>
<feature type="domain" description="C2H2-type" evidence="10">
    <location>
        <begin position="155"/>
        <end position="183"/>
    </location>
</feature>
<evidence type="ECO:0000256" key="9">
    <source>
        <dbReference type="PROSITE-ProRule" id="PRU01263"/>
    </source>
</evidence>
<evidence type="ECO:0000256" key="5">
    <source>
        <dbReference type="ARBA" id="ARBA00022833"/>
    </source>
</evidence>
<accession>A0A1J1HT08</accession>
<evidence type="ECO:0000259" key="10">
    <source>
        <dbReference type="PROSITE" id="PS50157"/>
    </source>
</evidence>
<keyword evidence="13" id="KW-1185">Reference proteome</keyword>
<feature type="domain" description="C2H2-type" evidence="10">
    <location>
        <begin position="329"/>
        <end position="357"/>
    </location>
</feature>
<dbReference type="STRING" id="568069.A0A1J1HT08"/>
<dbReference type="InterPro" id="IPR050589">
    <property type="entry name" value="Ikaros_C2H2-ZF"/>
</dbReference>
<dbReference type="PROSITE" id="PS50157">
    <property type="entry name" value="ZINC_FINGER_C2H2_2"/>
    <property type="match status" value="7"/>
</dbReference>
<dbReference type="Pfam" id="PF07776">
    <property type="entry name" value="zf-AD"/>
    <property type="match status" value="1"/>
</dbReference>
<dbReference type="SUPFAM" id="SSF57667">
    <property type="entry name" value="beta-beta-alpha zinc fingers"/>
    <property type="match status" value="2"/>
</dbReference>
<gene>
    <name evidence="12" type="ORF">CLUMA_CG004818</name>
</gene>
<organism evidence="12 13">
    <name type="scientific">Clunio marinus</name>
    <dbReference type="NCBI Taxonomy" id="568069"/>
    <lineage>
        <taxon>Eukaryota</taxon>
        <taxon>Metazoa</taxon>
        <taxon>Ecdysozoa</taxon>
        <taxon>Arthropoda</taxon>
        <taxon>Hexapoda</taxon>
        <taxon>Insecta</taxon>
        <taxon>Pterygota</taxon>
        <taxon>Neoptera</taxon>
        <taxon>Endopterygota</taxon>
        <taxon>Diptera</taxon>
        <taxon>Nematocera</taxon>
        <taxon>Chironomoidea</taxon>
        <taxon>Chironomidae</taxon>
        <taxon>Clunio</taxon>
    </lineage>
</organism>
<feature type="binding site" evidence="9">
    <location>
        <position position="7"/>
    </location>
    <ligand>
        <name>Zn(2+)</name>
        <dbReference type="ChEBI" id="CHEBI:29105"/>
    </ligand>
</feature>
<feature type="binding site" evidence="9">
    <location>
        <position position="52"/>
    </location>
    <ligand>
        <name>Zn(2+)</name>
        <dbReference type="ChEBI" id="CHEBI:29105"/>
    </ligand>
</feature>
<dbReference type="GO" id="GO:0008270">
    <property type="term" value="F:zinc ion binding"/>
    <property type="evidence" value="ECO:0007669"/>
    <property type="project" value="UniProtKB-UniRule"/>
</dbReference>
<dbReference type="SMART" id="SM00355">
    <property type="entry name" value="ZnF_C2H2"/>
    <property type="match status" value="7"/>
</dbReference>
<proteinExistence type="predicted"/>
<feature type="binding site" evidence="9">
    <location>
        <position position="49"/>
    </location>
    <ligand>
        <name>Zn(2+)</name>
        <dbReference type="ChEBI" id="CHEBI:29105"/>
    </ligand>
</feature>
<dbReference type="PANTHER" id="PTHR24404:SF106">
    <property type="entry name" value="C2H2-TYPE DOMAIN-CONTAINING PROTEIN"/>
    <property type="match status" value="1"/>
</dbReference>
<dbReference type="PANTHER" id="PTHR24404">
    <property type="entry name" value="ZINC FINGER PROTEIN"/>
    <property type="match status" value="1"/>
</dbReference>
<evidence type="ECO:0000256" key="3">
    <source>
        <dbReference type="ARBA" id="ARBA00022737"/>
    </source>
</evidence>
<feature type="domain" description="C2H2-type" evidence="10">
    <location>
        <begin position="269"/>
        <end position="297"/>
    </location>
</feature>
<dbReference type="GO" id="GO:0006357">
    <property type="term" value="P:regulation of transcription by RNA polymerase II"/>
    <property type="evidence" value="ECO:0007669"/>
    <property type="project" value="TreeGrafter"/>
</dbReference>
<feature type="binding site" evidence="9">
    <location>
        <position position="4"/>
    </location>
    <ligand>
        <name>Zn(2+)</name>
        <dbReference type="ChEBI" id="CHEBI:29105"/>
    </ligand>
</feature>
<dbReference type="InterPro" id="IPR022755">
    <property type="entry name" value="Znf_C2H2_jaz"/>
</dbReference>
<keyword evidence="4 8" id="KW-0863">Zinc-finger</keyword>
<dbReference type="Pfam" id="PF12171">
    <property type="entry name" value="zf-C2H2_jaz"/>
    <property type="match status" value="1"/>
</dbReference>
<dbReference type="GO" id="GO:0005634">
    <property type="term" value="C:nucleus"/>
    <property type="evidence" value="ECO:0007669"/>
    <property type="project" value="UniProtKB-SubCell"/>
</dbReference>
<dbReference type="InterPro" id="IPR012934">
    <property type="entry name" value="Znf_AD"/>
</dbReference>
<name>A0A1J1HT08_9DIPT</name>
<dbReference type="GO" id="GO:0000978">
    <property type="term" value="F:RNA polymerase II cis-regulatory region sequence-specific DNA binding"/>
    <property type="evidence" value="ECO:0007669"/>
    <property type="project" value="TreeGrafter"/>
</dbReference>
<dbReference type="OrthoDB" id="654211at2759"/>
<dbReference type="PROSITE" id="PS00028">
    <property type="entry name" value="ZINC_FINGER_C2H2_1"/>
    <property type="match status" value="7"/>
</dbReference>
<evidence type="ECO:0000256" key="7">
    <source>
        <dbReference type="ARBA" id="ARBA00023242"/>
    </source>
</evidence>
<feature type="domain" description="C2H2-type" evidence="10">
    <location>
        <begin position="241"/>
        <end position="269"/>
    </location>
</feature>
<dbReference type="AlphaFoldDB" id="A0A1J1HT08"/>
<evidence type="ECO:0000256" key="1">
    <source>
        <dbReference type="ARBA" id="ARBA00004123"/>
    </source>
</evidence>
<comment type="subcellular location">
    <subcellularLocation>
        <location evidence="1">Nucleus</location>
    </subcellularLocation>
</comment>
<dbReference type="GO" id="GO:0003700">
    <property type="term" value="F:DNA-binding transcription factor activity"/>
    <property type="evidence" value="ECO:0007669"/>
    <property type="project" value="TreeGrafter"/>
</dbReference>
<dbReference type="Pfam" id="PF13912">
    <property type="entry name" value="zf-C2H2_6"/>
    <property type="match status" value="1"/>
</dbReference>